<accession>A0A8J2KKA7</accession>
<sequence>MDVERFTLIGMDLPGYGYSRPPDRDYSNIDIYNNDAKVAMELMKELGYRKFSVMSHSGGGIVATNLANLWPEAVDKVIYCNAPLHINKQVVMGARVIANLNKWDSFQRNQLRIKYGGEDYPRKALKSWVGAIERLAVKNEHLEKQKEKLRNMKAKALVITGLRDHLIPENTALEMQKCNPSLRIHRVQFGFHSHLSFLDEFVRVSQDFLMEHSSSE</sequence>
<dbReference type="AlphaFoldDB" id="A0A8J2KKA7"/>
<gene>
    <name evidence="3" type="ORF">AFUS01_LOCUS16306</name>
</gene>
<evidence type="ECO:0000256" key="1">
    <source>
        <dbReference type="SAM" id="Coils"/>
    </source>
</evidence>
<proteinExistence type="predicted"/>
<dbReference type="EMBL" id="CAJVCH010148875">
    <property type="protein sequence ID" value="CAG7727465.1"/>
    <property type="molecule type" value="Genomic_DNA"/>
</dbReference>
<keyword evidence="1" id="KW-0175">Coiled coil</keyword>
<comment type="caution">
    <text evidence="3">The sequence shown here is derived from an EMBL/GenBank/DDBJ whole genome shotgun (WGS) entry which is preliminary data.</text>
</comment>
<feature type="domain" description="Serine aminopeptidase S33" evidence="2">
    <location>
        <begin position="6"/>
        <end position="165"/>
    </location>
</feature>
<reference evidence="3" key="1">
    <citation type="submission" date="2021-06" db="EMBL/GenBank/DDBJ databases">
        <authorList>
            <person name="Hodson N. C."/>
            <person name="Mongue J. A."/>
            <person name="Jaron S. K."/>
        </authorList>
    </citation>
    <scope>NUCLEOTIDE SEQUENCE</scope>
</reference>
<dbReference type="OrthoDB" id="19657at2759"/>
<dbReference type="GO" id="GO:0017171">
    <property type="term" value="F:serine hydrolase activity"/>
    <property type="evidence" value="ECO:0007669"/>
    <property type="project" value="TreeGrafter"/>
</dbReference>
<dbReference type="PANTHER" id="PTHR46331">
    <property type="entry name" value="VALACYCLOVIR HYDROLASE"/>
    <property type="match status" value="1"/>
</dbReference>
<feature type="coiled-coil region" evidence="1">
    <location>
        <begin position="132"/>
        <end position="159"/>
    </location>
</feature>
<protein>
    <recommendedName>
        <fullName evidence="2">Serine aminopeptidase S33 domain-containing protein</fullName>
    </recommendedName>
</protein>
<name>A0A8J2KKA7_9HEXA</name>
<evidence type="ECO:0000313" key="4">
    <source>
        <dbReference type="Proteomes" id="UP000708208"/>
    </source>
</evidence>
<keyword evidence="4" id="KW-1185">Reference proteome</keyword>
<organism evidence="3 4">
    <name type="scientific">Allacma fusca</name>
    <dbReference type="NCBI Taxonomy" id="39272"/>
    <lineage>
        <taxon>Eukaryota</taxon>
        <taxon>Metazoa</taxon>
        <taxon>Ecdysozoa</taxon>
        <taxon>Arthropoda</taxon>
        <taxon>Hexapoda</taxon>
        <taxon>Collembola</taxon>
        <taxon>Symphypleona</taxon>
        <taxon>Sminthuridae</taxon>
        <taxon>Allacma</taxon>
    </lineage>
</organism>
<dbReference type="Pfam" id="PF12146">
    <property type="entry name" value="Hydrolase_4"/>
    <property type="match status" value="1"/>
</dbReference>
<evidence type="ECO:0000313" key="3">
    <source>
        <dbReference type="EMBL" id="CAG7727465.1"/>
    </source>
</evidence>
<dbReference type="Proteomes" id="UP000708208">
    <property type="component" value="Unassembled WGS sequence"/>
</dbReference>
<dbReference type="PANTHER" id="PTHR46331:SF2">
    <property type="entry name" value="VALACYCLOVIR HYDROLASE"/>
    <property type="match status" value="1"/>
</dbReference>
<dbReference type="InterPro" id="IPR022742">
    <property type="entry name" value="Hydrolase_4"/>
</dbReference>
<evidence type="ECO:0000259" key="2">
    <source>
        <dbReference type="Pfam" id="PF12146"/>
    </source>
</evidence>